<organism evidence="2 3">
    <name type="scientific">Cyclotella atomus</name>
    <dbReference type="NCBI Taxonomy" id="382360"/>
    <lineage>
        <taxon>Eukaryota</taxon>
        <taxon>Sar</taxon>
        <taxon>Stramenopiles</taxon>
        <taxon>Ochrophyta</taxon>
        <taxon>Bacillariophyta</taxon>
        <taxon>Coscinodiscophyceae</taxon>
        <taxon>Thalassiosirophycidae</taxon>
        <taxon>Stephanodiscales</taxon>
        <taxon>Stephanodiscaceae</taxon>
        <taxon>Cyclotella</taxon>
    </lineage>
</organism>
<protein>
    <submittedName>
        <fullName evidence="2">Uncharacterized protein</fullName>
    </submittedName>
</protein>
<dbReference type="EMBL" id="JALLPJ020000725">
    <property type="protein sequence ID" value="KAL3784503.1"/>
    <property type="molecule type" value="Genomic_DNA"/>
</dbReference>
<feature type="region of interest" description="Disordered" evidence="1">
    <location>
        <begin position="1"/>
        <end position="88"/>
    </location>
</feature>
<name>A0ABD3PAH7_9STRA</name>
<evidence type="ECO:0000313" key="3">
    <source>
        <dbReference type="Proteomes" id="UP001530400"/>
    </source>
</evidence>
<feature type="non-terminal residue" evidence="2">
    <location>
        <position position="1"/>
    </location>
</feature>
<gene>
    <name evidence="2" type="ORF">ACHAWO_003209</name>
</gene>
<comment type="caution">
    <text evidence="2">The sequence shown here is derived from an EMBL/GenBank/DDBJ whole genome shotgun (WGS) entry which is preliminary data.</text>
</comment>
<reference evidence="2 3" key="1">
    <citation type="submission" date="2024-10" db="EMBL/GenBank/DDBJ databases">
        <title>Updated reference genomes for cyclostephanoid diatoms.</title>
        <authorList>
            <person name="Roberts W.R."/>
            <person name="Alverson A.J."/>
        </authorList>
    </citation>
    <scope>NUCLEOTIDE SEQUENCE [LARGE SCALE GENOMIC DNA]</scope>
    <source>
        <strain evidence="2 3">AJA010-31</strain>
    </source>
</reference>
<sequence>QSIRFPQLHFDKENLDPNSNAAAKEEPKSFNAEMKSPPQAPLDTNDVNFNNVSLSTVGETSPTDSGTSFVNETALSTPPRDNKSPREDLENAYDTRFDAVSEASGNSSPDLMIKGSRLILKADDSFDFKAGSPPLDLSVISDTEMLQINASGKDWIKIKHGGSEKMIMLPASNCSLDLATFEIAETLAATFDITDDVEIVGLTSAAVLSEDESMQFKHHGDVVIPLSFVTSGQLKDIVKAGSETIPAFSLVTKKLCHFDNEHGLEAKFGLDDLSSSGELSFGEEREYTDAFIDLMQNSNVFSAIEKNVLLKFGINEANSGNILFRAAFRLSAFTSDSSRYVSGLKAIAKVILDSEGADDDESDKIQTPPSKTLYGMVEFVSAADELLEGSDFTVEQYIAVIDAIYSGHEEVEKLYELHCSPDFLLACEDEDLRGALLIKSIMALGTGLPPVASELSDGPSDELLKYAIYTGIHNFSASLSIPAPTEFRNIIYHMFSSGDEVVIAACKEFIESNDSEVMVTMIRREWEIYCKNQEKFFETSAAESISEAGSASVGAAEYQEAPELLLTAVAALVDMGEMEEDNAAVLIASYMRGNYLLRDIFNHYVEHGNTDGFLDELNLLASDDQFISSRALASPTPKKYKVPSSFTPADSEEASAAFKEALEMISDFGSLEVSALRLGSVRKDVFLTNALAHYIETKDFETFKRDLLYVAKKVVHETEVSMGA</sequence>
<dbReference type="Proteomes" id="UP001530400">
    <property type="component" value="Unassembled WGS sequence"/>
</dbReference>
<dbReference type="AlphaFoldDB" id="A0ABD3PAH7"/>
<keyword evidence="3" id="KW-1185">Reference proteome</keyword>
<feature type="compositionally biased region" description="Polar residues" evidence="1">
    <location>
        <begin position="45"/>
        <end position="76"/>
    </location>
</feature>
<accession>A0ABD3PAH7</accession>
<proteinExistence type="predicted"/>
<evidence type="ECO:0000313" key="2">
    <source>
        <dbReference type="EMBL" id="KAL3784503.1"/>
    </source>
</evidence>
<evidence type="ECO:0000256" key="1">
    <source>
        <dbReference type="SAM" id="MobiDB-lite"/>
    </source>
</evidence>